<feature type="non-terminal residue" evidence="1">
    <location>
        <position position="1"/>
    </location>
</feature>
<protein>
    <submittedName>
        <fullName evidence="1">Uncharacterized protein</fullName>
    </submittedName>
</protein>
<organism evidence="1 2">
    <name type="scientific">Selenomonas sputigena</name>
    <dbReference type="NCBI Taxonomy" id="69823"/>
    <lineage>
        <taxon>Bacteria</taxon>
        <taxon>Bacillati</taxon>
        <taxon>Bacillota</taxon>
        <taxon>Negativicutes</taxon>
        <taxon>Selenomonadales</taxon>
        <taxon>Selenomonadaceae</taxon>
        <taxon>Selenomonas</taxon>
    </lineage>
</organism>
<name>A0ABV3X861_9FIRM</name>
<reference evidence="1 2" key="1">
    <citation type="submission" date="2023-04" db="EMBL/GenBank/DDBJ databases">
        <title>Genome Sequence of Selenomonas sputigena ATCC 33150.</title>
        <authorList>
            <person name="Miller D.P."/>
            <person name="Anvari S."/>
            <person name="Polson S.W."/>
            <person name="Macdonald M."/>
            <person name="Mcdowell J.V."/>
        </authorList>
    </citation>
    <scope>NUCLEOTIDE SEQUENCE [LARGE SCALE GENOMIC DNA]</scope>
    <source>
        <strain evidence="1 2">ATCC 33150</strain>
    </source>
</reference>
<sequence>RKLEIENAEAEGRLISREAVTQTGIRLIAEVRTALLSLGPRIADKVAGKTDTKEIARAVTQEVRDVLGVLSDSDRFLVALEDETALS</sequence>
<evidence type="ECO:0000313" key="1">
    <source>
        <dbReference type="EMBL" id="MEX5286391.1"/>
    </source>
</evidence>
<proteinExistence type="predicted"/>
<evidence type="ECO:0000313" key="2">
    <source>
        <dbReference type="Proteomes" id="UP001559623"/>
    </source>
</evidence>
<comment type="caution">
    <text evidence="1">The sequence shown here is derived from an EMBL/GenBank/DDBJ whole genome shotgun (WGS) entry which is preliminary data.</text>
</comment>
<dbReference type="Proteomes" id="UP001559623">
    <property type="component" value="Unassembled WGS sequence"/>
</dbReference>
<dbReference type="RefSeq" id="WP_368848109.1">
    <property type="nucleotide sequence ID" value="NZ_JARVLH010000034.1"/>
</dbReference>
<accession>A0ABV3X861</accession>
<dbReference type="EMBL" id="JARVLH010000034">
    <property type="protein sequence ID" value="MEX5286391.1"/>
    <property type="molecule type" value="Genomic_DNA"/>
</dbReference>
<keyword evidence="2" id="KW-1185">Reference proteome</keyword>
<gene>
    <name evidence="1" type="ORF">QCO44_12340</name>
</gene>